<evidence type="ECO:0000259" key="5">
    <source>
        <dbReference type="Pfam" id="PF06441"/>
    </source>
</evidence>
<dbReference type="Pfam" id="PF06441">
    <property type="entry name" value="EHN"/>
    <property type="match status" value="1"/>
</dbReference>
<feature type="active site" description="Proton donor" evidence="4">
    <location>
        <position position="287"/>
    </location>
</feature>
<dbReference type="PRINTS" id="PR00412">
    <property type="entry name" value="EPOXHYDRLASE"/>
</dbReference>
<evidence type="ECO:0000256" key="2">
    <source>
        <dbReference type="ARBA" id="ARBA00022797"/>
    </source>
</evidence>
<dbReference type="AlphaFoldDB" id="A0A9P5Q5N0"/>
<evidence type="ECO:0000256" key="3">
    <source>
        <dbReference type="ARBA" id="ARBA00022801"/>
    </source>
</evidence>
<reference evidence="6" key="1">
    <citation type="submission" date="2020-11" db="EMBL/GenBank/DDBJ databases">
        <authorList>
            <consortium name="DOE Joint Genome Institute"/>
            <person name="Ahrendt S."/>
            <person name="Riley R."/>
            <person name="Andreopoulos W."/>
            <person name="Labutti K."/>
            <person name="Pangilinan J."/>
            <person name="Ruiz-Duenas F.J."/>
            <person name="Barrasa J.M."/>
            <person name="Sanchez-Garcia M."/>
            <person name="Camarero S."/>
            <person name="Miyauchi S."/>
            <person name="Serrano A."/>
            <person name="Linde D."/>
            <person name="Babiker R."/>
            <person name="Drula E."/>
            <person name="Ayuso-Fernandez I."/>
            <person name="Pacheco R."/>
            <person name="Padilla G."/>
            <person name="Ferreira P."/>
            <person name="Barriuso J."/>
            <person name="Kellner H."/>
            <person name="Castanera R."/>
            <person name="Alfaro M."/>
            <person name="Ramirez L."/>
            <person name="Pisabarro A.G."/>
            <person name="Kuo A."/>
            <person name="Tritt A."/>
            <person name="Lipzen A."/>
            <person name="He G."/>
            <person name="Yan M."/>
            <person name="Ng V."/>
            <person name="Cullen D."/>
            <person name="Martin F."/>
            <person name="Rosso M.-N."/>
            <person name="Henrissat B."/>
            <person name="Hibbett D."/>
            <person name="Martinez A.T."/>
            <person name="Grigoriev I.V."/>
        </authorList>
    </citation>
    <scope>NUCLEOTIDE SEQUENCE</scope>
    <source>
        <strain evidence="6">AH 40177</strain>
    </source>
</reference>
<gene>
    <name evidence="6" type="ORF">BDP27DRAFT_1388374</name>
</gene>
<protein>
    <submittedName>
        <fullName evidence="6">Epoxide hydrolase domain-containing protein</fullName>
    </submittedName>
</protein>
<keyword evidence="2" id="KW-0058">Aromatic hydrocarbons catabolism</keyword>
<dbReference type="OrthoDB" id="7130006at2759"/>
<evidence type="ECO:0000313" key="6">
    <source>
        <dbReference type="EMBL" id="KAF9078561.1"/>
    </source>
</evidence>
<dbReference type="InterPro" id="IPR000639">
    <property type="entry name" value="Epox_hydrolase-like"/>
</dbReference>
<dbReference type="PIRSF" id="PIRSF001112">
    <property type="entry name" value="Epoxide_hydrolase"/>
    <property type="match status" value="1"/>
</dbReference>
<organism evidence="6 7">
    <name type="scientific">Rhodocollybia butyracea</name>
    <dbReference type="NCBI Taxonomy" id="206335"/>
    <lineage>
        <taxon>Eukaryota</taxon>
        <taxon>Fungi</taxon>
        <taxon>Dikarya</taxon>
        <taxon>Basidiomycota</taxon>
        <taxon>Agaricomycotina</taxon>
        <taxon>Agaricomycetes</taxon>
        <taxon>Agaricomycetidae</taxon>
        <taxon>Agaricales</taxon>
        <taxon>Marasmiineae</taxon>
        <taxon>Omphalotaceae</taxon>
        <taxon>Rhodocollybia</taxon>
    </lineage>
</organism>
<feature type="active site" description="Nucleophile" evidence="4">
    <location>
        <position position="183"/>
    </location>
</feature>
<dbReference type="Gene3D" id="3.40.50.1820">
    <property type="entry name" value="alpha/beta hydrolase"/>
    <property type="match status" value="1"/>
</dbReference>
<dbReference type="PANTHER" id="PTHR21661">
    <property type="entry name" value="EPOXIDE HYDROLASE 1-RELATED"/>
    <property type="match status" value="1"/>
</dbReference>
<dbReference type="SUPFAM" id="SSF53474">
    <property type="entry name" value="alpha/beta-Hydrolases"/>
    <property type="match status" value="1"/>
</dbReference>
<dbReference type="Proteomes" id="UP000772434">
    <property type="component" value="Unassembled WGS sequence"/>
</dbReference>
<name>A0A9P5Q5N0_9AGAR</name>
<dbReference type="InterPro" id="IPR010497">
    <property type="entry name" value="Epoxide_hydro_N"/>
</dbReference>
<keyword evidence="3 6" id="KW-0378">Hydrolase</keyword>
<accession>A0A9P5Q5N0</accession>
<keyword evidence="7" id="KW-1185">Reference proteome</keyword>
<comment type="caution">
    <text evidence="6">The sequence shown here is derived from an EMBL/GenBank/DDBJ whole genome shotgun (WGS) entry which is preliminary data.</text>
</comment>
<dbReference type="PANTHER" id="PTHR21661:SF35">
    <property type="entry name" value="EPOXIDE HYDROLASE"/>
    <property type="match status" value="1"/>
</dbReference>
<evidence type="ECO:0000256" key="1">
    <source>
        <dbReference type="ARBA" id="ARBA00010088"/>
    </source>
</evidence>
<comment type="similarity">
    <text evidence="1">Belongs to the peptidase S33 family.</text>
</comment>
<dbReference type="GO" id="GO:0097176">
    <property type="term" value="P:epoxide metabolic process"/>
    <property type="evidence" value="ECO:0007669"/>
    <property type="project" value="TreeGrafter"/>
</dbReference>
<proteinExistence type="inferred from homology"/>
<dbReference type="InterPro" id="IPR016292">
    <property type="entry name" value="Epoxide_hydrolase"/>
</dbReference>
<feature type="domain" description="Epoxide hydrolase N-terminal" evidence="5">
    <location>
        <begin position="5"/>
        <end position="118"/>
    </location>
</feature>
<evidence type="ECO:0000313" key="7">
    <source>
        <dbReference type="Proteomes" id="UP000772434"/>
    </source>
</evidence>
<evidence type="ECO:0000256" key="4">
    <source>
        <dbReference type="PIRSR" id="PIRSR001112-1"/>
    </source>
</evidence>
<dbReference type="InterPro" id="IPR029058">
    <property type="entry name" value="AB_hydrolase_fold"/>
</dbReference>
<feature type="active site" description="Proton acceptor" evidence="4">
    <location>
        <position position="347"/>
    </location>
</feature>
<sequence>MSSSPKPFKLNVSSELLDWVTDRVNTARVIPDLTHPVGKEWDDGVPTSVIEPLVAYWRTTYDWKKMEKRINETFKMFTVDLEEAGETISLHFVHHRSERKDALPLIFAHGWPGNFTEVEHILKLTAPEDPKAQAFHVVAPSIPGFTLSSSPTKPGFGISKMASVYYKLMNVLGYERFVGQGGDWGSFILRSLALQYPSCLIGLHINFIVTLPPKPLRNPITLFWLATRQKNAIFLKEENGYSKIQGTKPQTISYMATDEDFVWDADVIITWTMLYLISCSAGNARIYKEGNSESDGTSMLLGSKISKEVAIGVSSFPKDVGYATKWWAEATLAENIITWKEHPKGGHFPSLECPDEWVQRIRETTSPAKWEELLKAGRPKL</sequence>
<dbReference type="EMBL" id="JADNRY010000001">
    <property type="protein sequence ID" value="KAF9078561.1"/>
    <property type="molecule type" value="Genomic_DNA"/>
</dbReference>
<dbReference type="GO" id="GO:0004301">
    <property type="term" value="F:epoxide hydrolase activity"/>
    <property type="evidence" value="ECO:0007669"/>
    <property type="project" value="TreeGrafter"/>
</dbReference>